<dbReference type="SUPFAM" id="SSF47336">
    <property type="entry name" value="ACP-like"/>
    <property type="match status" value="4"/>
</dbReference>
<dbReference type="Pfam" id="PF00550">
    <property type="entry name" value="PP-binding"/>
    <property type="match status" value="4"/>
</dbReference>
<dbReference type="GO" id="GO:0008610">
    <property type="term" value="P:lipid biosynthetic process"/>
    <property type="evidence" value="ECO:0007669"/>
    <property type="project" value="UniProtKB-ARBA"/>
</dbReference>
<dbReference type="PROSITE" id="PS00455">
    <property type="entry name" value="AMP_BINDING"/>
    <property type="match status" value="4"/>
</dbReference>
<dbReference type="GO" id="GO:0044550">
    <property type="term" value="P:secondary metabolite biosynthetic process"/>
    <property type="evidence" value="ECO:0007669"/>
    <property type="project" value="TreeGrafter"/>
</dbReference>
<keyword evidence="3" id="KW-0596">Phosphopantetheine</keyword>
<dbReference type="InterPro" id="IPR010071">
    <property type="entry name" value="AA_adenyl_dom"/>
</dbReference>
<dbReference type="SUPFAM" id="SSF56801">
    <property type="entry name" value="Acetyl-CoA synthetase-like"/>
    <property type="match status" value="4"/>
</dbReference>
<evidence type="ECO:0000256" key="2">
    <source>
        <dbReference type="ARBA" id="ARBA00006432"/>
    </source>
</evidence>
<feature type="compositionally biased region" description="Basic residues" evidence="5">
    <location>
        <begin position="4206"/>
        <end position="4222"/>
    </location>
</feature>
<evidence type="ECO:0000256" key="5">
    <source>
        <dbReference type="SAM" id="MobiDB-lite"/>
    </source>
</evidence>
<dbReference type="Pfam" id="PF00501">
    <property type="entry name" value="AMP-binding"/>
    <property type="match status" value="4"/>
</dbReference>
<dbReference type="SUPFAM" id="SSF52777">
    <property type="entry name" value="CoA-dependent acyltransferases"/>
    <property type="match status" value="8"/>
</dbReference>
<dbReference type="InterPro" id="IPR009081">
    <property type="entry name" value="PP-bd_ACP"/>
</dbReference>
<dbReference type="PANTHER" id="PTHR45527:SF1">
    <property type="entry name" value="FATTY ACID SYNTHASE"/>
    <property type="match status" value="1"/>
</dbReference>
<dbReference type="Proteomes" id="UP000536604">
    <property type="component" value="Unassembled WGS sequence"/>
</dbReference>
<comment type="caution">
    <text evidence="7">The sequence shown here is derived from an EMBL/GenBank/DDBJ whole genome shotgun (WGS) entry which is preliminary data.</text>
</comment>
<feature type="domain" description="Carrier" evidence="6">
    <location>
        <begin position="3071"/>
        <end position="3146"/>
    </location>
</feature>
<dbReference type="Pfam" id="PF00668">
    <property type="entry name" value="Condensation"/>
    <property type="match status" value="4"/>
</dbReference>
<dbReference type="SMART" id="SM00823">
    <property type="entry name" value="PKS_PP"/>
    <property type="match status" value="4"/>
</dbReference>
<dbReference type="InterPro" id="IPR020806">
    <property type="entry name" value="PKS_PP-bd"/>
</dbReference>
<evidence type="ECO:0000256" key="4">
    <source>
        <dbReference type="ARBA" id="ARBA00022553"/>
    </source>
</evidence>
<dbReference type="GO" id="GO:0072330">
    <property type="term" value="P:monocarboxylic acid biosynthetic process"/>
    <property type="evidence" value="ECO:0007669"/>
    <property type="project" value="UniProtKB-ARBA"/>
</dbReference>
<dbReference type="FunFam" id="3.30.300.30:FF:000010">
    <property type="entry name" value="Enterobactin synthetase component F"/>
    <property type="match status" value="4"/>
</dbReference>
<feature type="domain" description="Carrier" evidence="6">
    <location>
        <begin position="959"/>
        <end position="1034"/>
    </location>
</feature>
<dbReference type="CDD" id="cd19540">
    <property type="entry name" value="LCL_NRPS-like"/>
    <property type="match status" value="3"/>
</dbReference>
<dbReference type="GO" id="GO:0031177">
    <property type="term" value="F:phosphopantetheine binding"/>
    <property type="evidence" value="ECO:0007669"/>
    <property type="project" value="InterPro"/>
</dbReference>
<dbReference type="PROSITE" id="PS50075">
    <property type="entry name" value="CARRIER"/>
    <property type="match status" value="4"/>
</dbReference>
<dbReference type="NCBIfam" id="NF003417">
    <property type="entry name" value="PRK04813.1"/>
    <property type="match status" value="4"/>
</dbReference>
<dbReference type="InterPro" id="IPR036736">
    <property type="entry name" value="ACP-like_sf"/>
</dbReference>
<feature type="domain" description="Carrier" evidence="6">
    <location>
        <begin position="4128"/>
        <end position="4203"/>
    </location>
</feature>
<dbReference type="GO" id="GO:0003824">
    <property type="term" value="F:catalytic activity"/>
    <property type="evidence" value="ECO:0007669"/>
    <property type="project" value="InterPro"/>
</dbReference>
<dbReference type="InterPro" id="IPR000873">
    <property type="entry name" value="AMP-dep_synth/lig_dom"/>
</dbReference>
<dbReference type="InterPro" id="IPR023213">
    <property type="entry name" value="CAT-like_dom_sf"/>
</dbReference>
<comment type="similarity">
    <text evidence="2">Belongs to the ATP-dependent AMP-binding enzyme family.</text>
</comment>
<dbReference type="InterPro" id="IPR045851">
    <property type="entry name" value="AMP-bd_C_sf"/>
</dbReference>
<dbReference type="Gene3D" id="3.40.50.1820">
    <property type="entry name" value="alpha/beta hydrolase"/>
    <property type="match status" value="1"/>
</dbReference>
<dbReference type="PROSITE" id="PS00012">
    <property type="entry name" value="PHOSPHOPANTETHEINE"/>
    <property type="match status" value="2"/>
</dbReference>
<comment type="cofactor">
    <cofactor evidence="1">
        <name>pantetheine 4'-phosphate</name>
        <dbReference type="ChEBI" id="CHEBI:47942"/>
    </cofactor>
</comment>
<dbReference type="RefSeq" id="WP_184286270.1">
    <property type="nucleotide sequence ID" value="NZ_JACHJO010000001.1"/>
</dbReference>
<dbReference type="Gene3D" id="3.30.559.10">
    <property type="entry name" value="Chloramphenicol acetyltransferase-like domain"/>
    <property type="match status" value="4"/>
</dbReference>
<dbReference type="FunFam" id="1.10.1200.10:FF:000005">
    <property type="entry name" value="Nonribosomal peptide synthetase 1"/>
    <property type="match status" value="2"/>
</dbReference>
<accession>A0A841IKD1</accession>
<dbReference type="InterPro" id="IPR020845">
    <property type="entry name" value="AMP-binding_CS"/>
</dbReference>
<dbReference type="InterPro" id="IPR029058">
    <property type="entry name" value="AB_hydrolase_fold"/>
</dbReference>
<dbReference type="GO" id="GO:0005829">
    <property type="term" value="C:cytosol"/>
    <property type="evidence" value="ECO:0007669"/>
    <property type="project" value="TreeGrafter"/>
</dbReference>
<evidence type="ECO:0000256" key="3">
    <source>
        <dbReference type="ARBA" id="ARBA00022450"/>
    </source>
</evidence>
<keyword evidence="4" id="KW-0597">Phosphoprotein</keyword>
<protein>
    <submittedName>
        <fullName evidence="7">Amino acid adenylation domain-containing protein</fullName>
    </submittedName>
</protein>
<evidence type="ECO:0000259" key="6">
    <source>
        <dbReference type="PROSITE" id="PS50075"/>
    </source>
</evidence>
<dbReference type="InterPro" id="IPR025110">
    <property type="entry name" value="AMP-bd_C"/>
</dbReference>
<evidence type="ECO:0000256" key="1">
    <source>
        <dbReference type="ARBA" id="ARBA00001957"/>
    </source>
</evidence>
<dbReference type="NCBIfam" id="TIGR01733">
    <property type="entry name" value="AA-adenyl-dom"/>
    <property type="match status" value="4"/>
</dbReference>
<dbReference type="GO" id="GO:0043041">
    <property type="term" value="P:amino acid activation for nonribosomal peptide biosynthetic process"/>
    <property type="evidence" value="ECO:0007669"/>
    <property type="project" value="TreeGrafter"/>
</dbReference>
<dbReference type="EMBL" id="JACHJO010000001">
    <property type="protein sequence ID" value="MBB6118424.1"/>
    <property type="molecule type" value="Genomic_DNA"/>
</dbReference>
<sequence length="4222" mass="454449">MSPHHDETWPLSESQSGIWFAQQADPATPMFVNAEYHEIEGPLDAEVLARAVDRVVEESENLRLRFIGTDSGPVQYPDPSARRPLRVVDLSGAPDPRGAALEWMRQDVGRAPDPYTDDLCAFVLFRIGEQHHLWYVRAHHLVVDGYTFMLLARRTAEVYTDLAAGADPLPAFGSFRELLDENLRYRTGDEGAADRAYWEARLAGAPSYTSLTGRVAPPSHHHLRSTSVIGEEGLARIEAAAARIGTGWKQVLMAAAAVYTRQWSGEEDVLLSLPVAARATPLSRRTPGMQSNVVPLRCSVTPGTTFAELARTVAADLRACLPHQRHPIASALRMLGQTADARHECGPIVNIMAFDYGLSFAGLHATSHNIFQGPIEELRIDILQRERGGPLHVDFDANPAVFSPEELERHRRSFEALVEQLCAAPDTAVRDADGLDPADRLRQITEFNATGSGVCDRTAAEVFGERVREAPDAVAVVFGEERLTYAELDERANRLAHHLVARGVARGEVVAVLLERGPDLAVSVLAAVKAGAPYLLLDPAFPDERLGSLVEGAGARHLVTCAQQAGRVSTVFPPVAVDTDAEVIASRPGAAPGVPLGAADGLCVMFTSGSTGRPKGVLVPHRAVVGTLRGQDFADFGADQVWLQSGLLSWDVFALEFWGSLLNGARCVLQPGRHTRPELIEALVAEHGVTTLWLSAGLFNLMLDEYPRVFSGVRQVMTGGEAPSVEHLRRFREMFPGVRLVHGYGPVEAMIFTNAMTLDDMSGDCAPVGRPLSGKRVYVLDERLRPLPVGVAGEVYAAGVGLADGYLGQPVATAERFLPDPFGGPGERMYRTGDLGRWTEDGHLVVVGRADGQVKIRGFRIEPGEVETAFTALPQVAAAVVTAHGGTVGEKRLVAYVVPEPGADLEPVELRARAAEVLPEHMVPSAVVPLDALPLNDSGKLDRRALPEPDFGALSRGRAARDAREEVLCGLFAEVLGLESVTIDDSFFDLGGHSLLAARLIARMREVFGSEVTLREVFARPTVAALAEQVADGGPRAPELPAVVPVDRPERVPLSFAQRRLWFLDRLEGPNTTYNIPVVLRLSGAVDAGVLEAALGDVVERHESLRTVFREAEGEPYQHVLDPGPAREALVFEHGAEAASSPVPLAEYRFDLSAELPVRARLAEEPSGWCLELLVHHIAGDGASMGPLLRDLEEAYRARNDGQAPAWEPLEVQYADYALWQREWLGSSGGVGSDEDGTGVLSRQVEYWRTALEGAPEELALPWDRVRPAVASHRGGFVPLALPDEVGAALERVARAHGCTLHMVLQAAVAVALSRLGAGPDIPLGTPVAGRSGRALEDLVGFFVNTVVSRVDVSGDPSLGELLGRVRDRALVDLEHGDVPFDVLVEELNPVRSAGRNPLFQVMLTLEHDTLVPLDLGGTSALPELDPGYDIAKFDLELSFSRTSAGALRGRVGYAVDLFEESTVRRLAGVLVRVLEQMVRDTSASVHGMDVVSDSDRAALEAWNATGSGVADRTVAEVFEEHARRDPGAVAVVFGEERLTYAELDERANRLAHHLLARGAAKGDVVAILLERGPDLAVGVLAAAKAGTPYLLLDPGFPDERLRSLAESANTRYVIGRELFADRVVTAHAPVLVDTDAEVIASRSGAAPDAGVGAGDPFGVIFTSGSTGRPKGVLTSHRAVVGTFLGQDFVDLSPDQVWLQCAPVSWDGFVLEFWGALLSGAACVLQPERSPEPGRIAELVVRESVTTLWLSAGLFNLLLDEYPRVFSGVRQVMTGGEAPSVEHLRRFREAFPPVRLVHGYGPAEAMIFTNAMAVEEVSEGRVPVGRPLAGKRVYVLDGRLRQVPVGVVGEVYAAGVGLADGYLGQPVATAERFLPDPFGGPGERMYRTGDLGKWTEDGHLVVVGRADGQVKIRGFRIEPGEIETALAALPQVAAGVVTVHEDSSGDRRLVGYAVPADDSPRIDGPELRSELSAVLPEHMVPSAVVVVDRLPLTPNGKVDRRALPEPDFGALSRGRAARDAREELLCGLFAEVLELESVTIDDSFFDLGGHSLLAARLMTRIRSSLGVEITLKDLFQTPTVAELAAMLREGGRKDGRRPQPRRMERPERIPLSYAQRRLWFLDRLEGPNTTYNIPVVLRLSGTVDAGVLEAALGDVVERHEVLRTVFREAEGEPYQHILDTDRAREMLVLDRGEHTDISVPLAEYRFDLSAELPVRARLSEDVGGGWCLELLVHHIAGDGASMGPLLRDLTRAYEARRAGVTDDRAPLAVQYADYALWQREWLGSSGGAGSDEDGGSVLSRQVEYWRTALEGAPEELVLPWDRVRPAVASHRGGFVPISLPEGMAERLERVARVHGCTLHMVLQAAVAVALSRLGAGPDIPLGTPVAGRGEGVLEDLVGFFVNTVVSRVDVSGDPSLGELLGRVRDRALVDLEHGDVPFDVLVEELNPVRSAGRNPLFQVMLTLEHDTFGDVDLGGIGAVVEADTSVDAAKFDLTVAFESDGSGLRGRVGYAVDLFEESTVRRLAGVLVRVLEQMVRDTGASVHGVDVVSDSDRAALEAWNATGAGVADRTVAEVFEEHARRDPGAVAVVFGEERLTYAELDERANRLAHHLVARGVARGEVAAVLLERGPDLAVSVLAAVKAGTPYLLLDPGFPDERLRSLADSAGARMVVTRREEADRVPTGAEPVLVDADAEVIASRSGMAPDAGVGAGDPFGVIFTSGSTGRPKGVLTSHRAVVGTFLGQDFVDLSPDQVWLQCAPVSWDGFVLEFWGALLSGAACVLQPGRNPEPELIEKLCVQHRVTTLWASAGLLNLLLDQHPDTFSYARQVMTGGEAPSVEHLRRFREVFPRVRLVHGYGPAEAMIFTNAMAVEEVPEGRVPVGRPLAGKRVYVLDERLRPLPVGVAGEVYAAGVGLADGYLGRPAETAERFLPDPFGAPGERMYRTGDLGKWTEDGHLVVVGRADGQVKIRGFRIEPGEVETALAGTAGVDHAAVLVHGDTVGEKRLVAYVVPAGEAEVDPAQVRMSASAVLPEHMVPSAVVVVDRLPLTPNGKLDRRALPEPDFGALSRGRAARDAREEVLCGLFAEVLGLESVTIDDSFFDLGGHSLLAARLIARMREVFGSEVGLRDLFLHPTVAALSAVLGEEGRKGGRRPQPRHMERPERIPLSYAQRRLWFLDRLEGPNTTYNIPVVLRLSDAVDAGALEAALGDVVERHESLRTVFRETEGEPYQHILDPGPAREMLVLECARAADGPSFPPLSGHRFDLSAELPVRARLSEDVGGGWCLELLVHHIAGDGASMGPLLRDLEEAYRARVAGQVPAWEPLEVQYADYALWQREWLGSSGGAGSDEDGGSVLSRQVEYWRTALEGAPEELVLPWDRVRPAVASHRGGFVPISLPEGMAERLERVARVHGCTLHMVLQAAVAVALSRLGAGPDIPLGTPVAGRSGRALEDLVGFFVNTVVSRVDVSGDPSLGELLGRVRDRALVDLEHGDVPFDVLVEELNPVRSAGRNPLFQVMLTLRHGGIDAIDLAGVTATPDLDDDLDVAKFDLSIGFESDGSGLRGRVGYAVDLFEESTVRRLAGVLVRVLEQIVRDTGVPVHGMDVVPEQDRRALEAWNATGSGTADRTMAEVFEEHARRGPGAVAVVFGEERLTYAELDERANRLAHHLLARGTARGDVVAILLERGPDLAVSVLAAVKAGTPYLLLDPGFPDERLRSLAGSAGVRTVVTRSEEADRVPTGEEPVLVDADAETISHLPGSVPDARANPADGACVIFTSGSTGRPKGVLTSHRAVVGTFLGQDFVDLSPGQVWLQCAPVSWDGFVLEFWGALLSGAACVLQPERSPEPGRIAELVVRESVTTLWLSAGLFNLLLDEYPQVFAGVLQVMTGGEAPSVEHLRRFREAFPQVRLVHGYGPAEAMIFTNARTLSSVTEGRVPVGGPLAGKRVHVLDERLRPLPVGVVGEVYAAGVGLAHGYLGRPTETAERFLPDPFGGPGERIYRTGDLGKWTEDGHLVVVGRADGQVKIRGFRIEPGEVEAAFTALPQVAAAVVVAHGDTVGEKRLVAYAAPEAGADLEPVELRARAAEALPEHMVPSVVVVVDRIPLTPNGKVDRRALPEPDFGALSRGRAARDAREEVLCGLFAEVLELESVTIDDSFFDLGGHSLLAARLMTRIRSSLGVEITLKDLFQTPTVAELAHKVGQATPAKRARPKLSRRTRQGVRL</sequence>
<gene>
    <name evidence="7" type="ORF">FHS13_000352</name>
</gene>
<evidence type="ECO:0000313" key="7">
    <source>
        <dbReference type="EMBL" id="MBB6118424.1"/>
    </source>
</evidence>
<feature type="domain" description="Carrier" evidence="6">
    <location>
        <begin position="2016"/>
        <end position="2091"/>
    </location>
</feature>
<feature type="region of interest" description="Disordered" evidence="5">
    <location>
        <begin position="4203"/>
        <end position="4222"/>
    </location>
</feature>
<dbReference type="CDD" id="cd12117">
    <property type="entry name" value="A_NRPS_Srf_like"/>
    <property type="match status" value="4"/>
</dbReference>
<dbReference type="Gene3D" id="3.30.300.30">
    <property type="match status" value="4"/>
</dbReference>
<dbReference type="Gene3D" id="1.10.1200.10">
    <property type="entry name" value="ACP-like"/>
    <property type="match status" value="3"/>
</dbReference>
<dbReference type="Gene3D" id="3.30.559.30">
    <property type="entry name" value="Nonribosomal peptide synthetase, condensation domain"/>
    <property type="match status" value="4"/>
</dbReference>
<dbReference type="InterPro" id="IPR042099">
    <property type="entry name" value="ANL_N_sf"/>
</dbReference>
<dbReference type="InterPro" id="IPR001242">
    <property type="entry name" value="Condensation_dom"/>
</dbReference>
<keyword evidence="8" id="KW-1185">Reference proteome</keyword>
<evidence type="ECO:0000313" key="8">
    <source>
        <dbReference type="Proteomes" id="UP000536604"/>
    </source>
</evidence>
<dbReference type="PANTHER" id="PTHR45527">
    <property type="entry name" value="NONRIBOSOMAL PEPTIDE SYNTHETASE"/>
    <property type="match status" value="1"/>
</dbReference>
<dbReference type="InterPro" id="IPR006162">
    <property type="entry name" value="Ppantetheine_attach_site"/>
</dbReference>
<reference evidence="7 8" key="1">
    <citation type="submission" date="2020-08" db="EMBL/GenBank/DDBJ databases">
        <title>Genomic Encyclopedia of Type Strains, Phase III (KMG-III): the genomes of soil and plant-associated and newly described type strains.</title>
        <authorList>
            <person name="Whitman W."/>
        </authorList>
    </citation>
    <scope>NUCLEOTIDE SEQUENCE [LARGE SCALE GENOMIC DNA]</scope>
    <source>
        <strain evidence="7 8">CECT 8712</strain>
    </source>
</reference>
<proteinExistence type="inferred from homology"/>
<organism evidence="7 8">
    <name type="scientific">Nocardiopsis algeriensis</name>
    <dbReference type="NCBI Taxonomy" id="1478215"/>
    <lineage>
        <taxon>Bacteria</taxon>
        <taxon>Bacillati</taxon>
        <taxon>Actinomycetota</taxon>
        <taxon>Actinomycetes</taxon>
        <taxon>Streptosporangiales</taxon>
        <taxon>Nocardiopsidaceae</taxon>
        <taxon>Nocardiopsis</taxon>
    </lineage>
</organism>
<dbReference type="FunFam" id="2.30.38.10:FF:000001">
    <property type="entry name" value="Non-ribosomal peptide synthetase PvdI"/>
    <property type="match status" value="2"/>
</dbReference>
<name>A0A841IKD1_9ACTN</name>
<dbReference type="Pfam" id="PF13193">
    <property type="entry name" value="AMP-binding_C"/>
    <property type="match status" value="4"/>
</dbReference>
<dbReference type="FunFam" id="1.10.1200.10:FF:000016">
    <property type="entry name" value="Non-ribosomal peptide synthase"/>
    <property type="match status" value="2"/>
</dbReference>
<dbReference type="Gene3D" id="3.40.50.12780">
    <property type="entry name" value="N-terminal domain of ligase-like"/>
    <property type="match status" value="4"/>
</dbReference>